<evidence type="ECO:0000313" key="2">
    <source>
        <dbReference type="Proteomes" id="UP000285301"/>
    </source>
</evidence>
<gene>
    <name evidence="1" type="ORF">B4U79_07381</name>
</gene>
<keyword evidence="2" id="KW-1185">Reference proteome</keyword>
<dbReference type="Proteomes" id="UP000285301">
    <property type="component" value="Unassembled WGS sequence"/>
</dbReference>
<comment type="caution">
    <text evidence="1">The sequence shown here is derived from an EMBL/GenBank/DDBJ whole genome shotgun (WGS) entry which is preliminary data.</text>
</comment>
<reference evidence="1 2" key="1">
    <citation type="journal article" date="2018" name="Gigascience">
        <title>Genomes of trombidid mites reveal novel predicted allergens and laterally-transferred genes associated with secondary metabolism.</title>
        <authorList>
            <person name="Dong X."/>
            <person name="Chaisiri K."/>
            <person name="Xia D."/>
            <person name="Armstrong S.D."/>
            <person name="Fang Y."/>
            <person name="Donnelly M.J."/>
            <person name="Kadowaki T."/>
            <person name="McGarry J.W."/>
            <person name="Darby A.C."/>
            <person name="Makepeace B.L."/>
        </authorList>
    </citation>
    <scope>NUCLEOTIDE SEQUENCE [LARGE SCALE GENOMIC DNA]</scope>
    <source>
        <strain evidence="1">UoL-WK</strain>
    </source>
</reference>
<protein>
    <submittedName>
        <fullName evidence="1">Uncharacterized protein</fullName>
    </submittedName>
</protein>
<organism evidence="1 2">
    <name type="scientific">Dinothrombium tinctorium</name>
    <dbReference type="NCBI Taxonomy" id="1965070"/>
    <lineage>
        <taxon>Eukaryota</taxon>
        <taxon>Metazoa</taxon>
        <taxon>Ecdysozoa</taxon>
        <taxon>Arthropoda</taxon>
        <taxon>Chelicerata</taxon>
        <taxon>Arachnida</taxon>
        <taxon>Acari</taxon>
        <taxon>Acariformes</taxon>
        <taxon>Trombidiformes</taxon>
        <taxon>Prostigmata</taxon>
        <taxon>Anystina</taxon>
        <taxon>Parasitengona</taxon>
        <taxon>Trombidioidea</taxon>
        <taxon>Trombidiidae</taxon>
        <taxon>Dinothrombium</taxon>
    </lineage>
</organism>
<accession>A0A443QBG0</accession>
<name>A0A443QBG0_9ACAR</name>
<proteinExistence type="predicted"/>
<evidence type="ECO:0000313" key="1">
    <source>
        <dbReference type="EMBL" id="RWS00372.1"/>
    </source>
</evidence>
<dbReference type="EMBL" id="NCKU01011640">
    <property type="protein sequence ID" value="RWS00372.1"/>
    <property type="molecule type" value="Genomic_DNA"/>
</dbReference>
<sequence>MSTSSKRNSSTGRVPVARK</sequence>
<dbReference type="AlphaFoldDB" id="A0A443QBG0"/>